<organism evidence="2 3">
    <name type="scientific">Candidatus Yanofskybacteria bacterium RIFCSPHIGHO2_01_FULL_44_17</name>
    <dbReference type="NCBI Taxonomy" id="1802668"/>
    <lineage>
        <taxon>Bacteria</taxon>
        <taxon>Candidatus Yanofskyibacteriota</taxon>
    </lineage>
</organism>
<protein>
    <submittedName>
        <fullName evidence="2">Uncharacterized protein</fullName>
    </submittedName>
</protein>
<sequence length="389" mass="44830">MTNSYKITYGGWYQRTTLHLSEIYDLFAKGASRLDLSKKKLKELVDGLRLEEVSREAGYLEFVKARTKDGISIRYYEDGLYVLESESENIAETKKRLEDYFENFLSPAVNFIFSLGAPTPKVLANIKTSHPTVISLVSDNHQNFKVPIEYGDVYSRISSEGIAVYKTPESIFVISNQASAHSVVSLVEMQIFFREFKDQLEKYLNIHRSVWEEIADIKERRMVKGNEIEALRAKLDSYQKTVSLIGNRINQMGTYVRTRASISKSLELEQRLTSLFQFKFEILTDTLDYIKELWKMTSDYLMQAIQVVVEVKNQGTTRGIQSLQLITSIGVVSGILGYFSRNELPKFTAIGAVYFVLIIAVTWFINRTVTQIYTKKKYQLKFTERTSRL</sequence>
<gene>
    <name evidence="2" type="ORF">A2831_00345</name>
</gene>
<name>A0A1F8EW88_9BACT</name>
<comment type="caution">
    <text evidence="2">The sequence shown here is derived from an EMBL/GenBank/DDBJ whole genome shotgun (WGS) entry which is preliminary data.</text>
</comment>
<dbReference type="EMBL" id="MGJI01000013">
    <property type="protein sequence ID" value="OGN05113.1"/>
    <property type="molecule type" value="Genomic_DNA"/>
</dbReference>
<accession>A0A1F8EW88</accession>
<evidence type="ECO:0000313" key="3">
    <source>
        <dbReference type="Proteomes" id="UP000177507"/>
    </source>
</evidence>
<reference evidence="2 3" key="1">
    <citation type="journal article" date="2016" name="Nat. Commun.">
        <title>Thousands of microbial genomes shed light on interconnected biogeochemical processes in an aquifer system.</title>
        <authorList>
            <person name="Anantharaman K."/>
            <person name="Brown C.T."/>
            <person name="Hug L.A."/>
            <person name="Sharon I."/>
            <person name="Castelle C.J."/>
            <person name="Probst A.J."/>
            <person name="Thomas B.C."/>
            <person name="Singh A."/>
            <person name="Wilkins M.J."/>
            <person name="Karaoz U."/>
            <person name="Brodie E.L."/>
            <person name="Williams K.H."/>
            <person name="Hubbard S.S."/>
            <person name="Banfield J.F."/>
        </authorList>
    </citation>
    <scope>NUCLEOTIDE SEQUENCE [LARGE SCALE GENOMIC DNA]</scope>
</reference>
<feature type="transmembrane region" description="Helical" evidence="1">
    <location>
        <begin position="347"/>
        <end position="366"/>
    </location>
</feature>
<keyword evidence="1" id="KW-0472">Membrane</keyword>
<proteinExistence type="predicted"/>
<dbReference type="STRING" id="1802668.A2831_00345"/>
<evidence type="ECO:0000256" key="1">
    <source>
        <dbReference type="SAM" id="Phobius"/>
    </source>
</evidence>
<keyword evidence="1" id="KW-1133">Transmembrane helix</keyword>
<keyword evidence="1" id="KW-0812">Transmembrane</keyword>
<dbReference type="AlphaFoldDB" id="A0A1F8EW88"/>
<evidence type="ECO:0000313" key="2">
    <source>
        <dbReference type="EMBL" id="OGN05113.1"/>
    </source>
</evidence>
<dbReference type="Proteomes" id="UP000177507">
    <property type="component" value="Unassembled WGS sequence"/>
</dbReference>